<protein>
    <recommendedName>
        <fullName evidence="7">4-hydroxythreonine-4-phosphate dehydrogenase</fullName>
        <ecNumber evidence="7">1.1.1.262</ecNumber>
    </recommendedName>
    <alternativeName>
        <fullName evidence="7">4-(phosphohydroxy)-L-threonine dehydrogenase</fullName>
    </alternativeName>
</protein>
<comment type="pathway">
    <text evidence="7">Cofactor biosynthesis; pyridoxine 5'-phosphate biosynthesis; pyridoxine 5'-phosphate from D-erythrose 4-phosphate: step 4/5.</text>
</comment>
<dbReference type="AlphaFoldDB" id="A0A926P6A1"/>
<dbReference type="EMBL" id="JABFCZ010000032">
    <property type="protein sequence ID" value="MBD1549191.1"/>
    <property type="molecule type" value="Genomic_DNA"/>
</dbReference>
<dbReference type="RefSeq" id="WP_190293882.1">
    <property type="nucleotide sequence ID" value="NZ_JABFCZ010000032.1"/>
</dbReference>
<dbReference type="NCBIfam" id="NF003699">
    <property type="entry name" value="PRK05312.1"/>
    <property type="match status" value="1"/>
</dbReference>
<feature type="binding site" evidence="7">
    <location>
        <position position="220"/>
    </location>
    <ligand>
        <name>a divalent metal cation</name>
        <dbReference type="ChEBI" id="CHEBI:60240"/>
        <note>ligand shared between dimeric partners</note>
    </ligand>
</feature>
<keyword evidence="2 7" id="KW-0479">Metal-binding</keyword>
<keyword evidence="4 7" id="KW-0560">Oxidoreductase</keyword>
<feature type="binding site" evidence="7">
    <location>
        <position position="139"/>
    </location>
    <ligand>
        <name>substrate</name>
    </ligand>
</feature>
<feature type="binding site" evidence="7">
    <location>
        <position position="175"/>
    </location>
    <ligand>
        <name>a divalent metal cation</name>
        <dbReference type="ChEBI" id="CHEBI:60240"/>
        <note>ligand shared between dimeric partners</note>
    </ligand>
</feature>
<keyword evidence="7" id="KW-0862">Zinc</keyword>
<dbReference type="EC" id="1.1.1.262" evidence="7"/>
<keyword evidence="7" id="KW-0170">Cobalt</keyword>
<feature type="binding site" evidence="7">
    <location>
        <position position="292"/>
    </location>
    <ligand>
        <name>substrate</name>
    </ligand>
</feature>
<evidence type="ECO:0000256" key="1">
    <source>
        <dbReference type="ARBA" id="ARBA00022490"/>
    </source>
</evidence>
<accession>A0A926P6A1</accession>
<dbReference type="SUPFAM" id="SSF53659">
    <property type="entry name" value="Isocitrate/Isopropylmalate dehydrogenase-like"/>
    <property type="match status" value="1"/>
</dbReference>
<evidence type="ECO:0000256" key="3">
    <source>
        <dbReference type="ARBA" id="ARBA00022857"/>
    </source>
</evidence>
<comment type="subunit">
    <text evidence="7">Homodimer.</text>
</comment>
<dbReference type="Pfam" id="PF04166">
    <property type="entry name" value="PdxA"/>
    <property type="match status" value="1"/>
</dbReference>
<dbReference type="GO" id="GO:0050897">
    <property type="term" value="F:cobalt ion binding"/>
    <property type="evidence" value="ECO:0007669"/>
    <property type="project" value="UniProtKB-UniRule"/>
</dbReference>
<dbReference type="NCBIfam" id="TIGR00557">
    <property type="entry name" value="pdxA"/>
    <property type="match status" value="1"/>
</dbReference>
<organism evidence="8 9">
    <name type="scientific">Roseibium aggregatum</name>
    <dbReference type="NCBI Taxonomy" id="187304"/>
    <lineage>
        <taxon>Bacteria</taxon>
        <taxon>Pseudomonadati</taxon>
        <taxon>Pseudomonadota</taxon>
        <taxon>Alphaproteobacteria</taxon>
        <taxon>Hyphomicrobiales</taxon>
        <taxon>Stappiaceae</taxon>
        <taxon>Roseibium</taxon>
    </lineage>
</organism>
<comment type="miscellaneous">
    <text evidence="7">The active site is located at the dimer interface.</text>
</comment>
<dbReference type="Gene3D" id="3.40.718.10">
    <property type="entry name" value="Isopropylmalate Dehydrogenase"/>
    <property type="match status" value="1"/>
</dbReference>
<proteinExistence type="inferred from homology"/>
<evidence type="ECO:0000256" key="7">
    <source>
        <dbReference type="HAMAP-Rule" id="MF_00536"/>
    </source>
</evidence>
<dbReference type="InterPro" id="IPR037510">
    <property type="entry name" value="PdxA"/>
</dbReference>
<sequence>MVSHKAPLAVTCGEPAGIGPDITLLAWCARKELGLPAFYVRADPGFLARRAKRLGLDVPVQAVEPEEASGYFGKCLPVVPTGQALDDCPGMEKRETAENVIASIRESVADIKNGRAAGIVTNPINKSALYGAGFRFPGHTEYLGHLAEEMWSEGPCKPVMMIAGPELMVVPVTIHIALKEVPAALTEELIVETARITARDLVGRFGFEKPRLALCGLNPHAGEGGAMGTEEQTVIEPAIAALRAEGIDATGPHPADTLFHPEARKAYDCVLGMYHDQVLVPAKTIGFDDSVNVTLGLPFVRTSPDHGTAYPLAGTGTARADSLAAAVRMAAVLANPGSV</sequence>
<comment type="similarity">
    <text evidence="7">Belongs to the PdxA family.</text>
</comment>
<reference evidence="8" key="1">
    <citation type="submission" date="2020-05" db="EMBL/GenBank/DDBJ databases">
        <title>Identification of trans-AT polyketide cluster in two marine bacteria, producers of a novel glutaramide-containing polyketide sesbanimide D and analogs.</title>
        <authorList>
            <person name="Kacar D."/>
            <person name="Rodriguez P."/>
            <person name="Canedo L."/>
            <person name="Gonzalez E."/>
            <person name="Galan B."/>
            <person name="De La Calle F."/>
            <person name="Garcia J.L."/>
        </authorList>
    </citation>
    <scope>NUCLEOTIDE SEQUENCE</scope>
    <source>
        <strain evidence="8">PHM038</strain>
    </source>
</reference>
<dbReference type="InterPro" id="IPR005255">
    <property type="entry name" value="PdxA_fam"/>
</dbReference>
<feature type="binding site" evidence="7">
    <location>
        <position position="275"/>
    </location>
    <ligand>
        <name>a divalent metal cation</name>
        <dbReference type="ChEBI" id="CHEBI:60240"/>
        <note>ligand shared between dimeric partners</note>
    </ligand>
</feature>
<comment type="caution">
    <text evidence="8">The sequence shown here is derived from an EMBL/GenBank/DDBJ whole genome shotgun (WGS) entry which is preliminary data.</text>
</comment>
<comment type="cofactor">
    <cofactor evidence="7">
        <name>Zn(2+)</name>
        <dbReference type="ChEBI" id="CHEBI:29105"/>
    </cofactor>
    <cofactor evidence="7">
        <name>Mg(2+)</name>
        <dbReference type="ChEBI" id="CHEBI:18420"/>
    </cofactor>
    <cofactor evidence="7">
        <name>Co(2+)</name>
        <dbReference type="ChEBI" id="CHEBI:48828"/>
    </cofactor>
    <text evidence="7">Binds 1 divalent metal cation per subunit. Can use ions such as Zn(2+), Mg(2+) or Co(2+).</text>
</comment>
<dbReference type="HAMAP" id="MF_00536">
    <property type="entry name" value="PdxA"/>
    <property type="match status" value="1"/>
</dbReference>
<comment type="function">
    <text evidence="7">Catalyzes the NAD(P)-dependent oxidation of 4-(phosphooxy)-L-threonine (HTP) into 2-amino-3-oxo-4-(phosphooxy)butyric acid which spontaneously decarboxylates to form 3-amino-2-oxopropyl phosphate (AHAP).</text>
</comment>
<evidence type="ECO:0000256" key="5">
    <source>
        <dbReference type="ARBA" id="ARBA00023027"/>
    </source>
</evidence>
<keyword evidence="1 7" id="KW-0963">Cytoplasm</keyword>
<evidence type="ECO:0000256" key="6">
    <source>
        <dbReference type="ARBA" id="ARBA00023096"/>
    </source>
</evidence>
<evidence type="ECO:0000313" key="8">
    <source>
        <dbReference type="EMBL" id="MBD1549191.1"/>
    </source>
</evidence>
<keyword evidence="6 7" id="KW-0664">Pyridoxine biosynthesis</keyword>
<feature type="binding site" evidence="7">
    <location>
        <position position="140"/>
    </location>
    <ligand>
        <name>substrate</name>
    </ligand>
</feature>
<feature type="binding site" evidence="7">
    <location>
        <position position="283"/>
    </location>
    <ligand>
        <name>substrate</name>
    </ligand>
</feature>
<dbReference type="Proteomes" id="UP000598467">
    <property type="component" value="Unassembled WGS sequence"/>
</dbReference>
<name>A0A926P6A1_9HYPH</name>
<keyword evidence="3 7" id="KW-0521">NADP</keyword>
<dbReference type="GO" id="GO:0050570">
    <property type="term" value="F:4-hydroxythreonine-4-phosphate dehydrogenase activity"/>
    <property type="evidence" value="ECO:0007669"/>
    <property type="project" value="UniProtKB-UniRule"/>
</dbReference>
<feature type="binding site" evidence="7">
    <location>
        <position position="301"/>
    </location>
    <ligand>
        <name>substrate</name>
    </ligand>
</feature>
<evidence type="ECO:0000313" key="9">
    <source>
        <dbReference type="Proteomes" id="UP000598467"/>
    </source>
</evidence>
<dbReference type="GO" id="GO:0000287">
    <property type="term" value="F:magnesium ion binding"/>
    <property type="evidence" value="ECO:0007669"/>
    <property type="project" value="UniProtKB-UniRule"/>
</dbReference>
<gene>
    <name evidence="7 8" type="primary">pdxA</name>
    <name evidence="8" type="ORF">HK439_23265</name>
</gene>
<dbReference type="PANTHER" id="PTHR30004:SF6">
    <property type="entry name" value="D-THREONATE 4-PHOSPHATE DEHYDROGENASE"/>
    <property type="match status" value="1"/>
</dbReference>
<comment type="catalytic activity">
    <reaction evidence="7">
        <text>4-(phosphooxy)-L-threonine + NAD(+) = 3-amino-2-oxopropyl phosphate + CO2 + NADH</text>
        <dbReference type="Rhea" id="RHEA:32275"/>
        <dbReference type="ChEBI" id="CHEBI:16526"/>
        <dbReference type="ChEBI" id="CHEBI:57279"/>
        <dbReference type="ChEBI" id="CHEBI:57540"/>
        <dbReference type="ChEBI" id="CHEBI:57945"/>
        <dbReference type="ChEBI" id="CHEBI:58452"/>
        <dbReference type="EC" id="1.1.1.262"/>
    </reaction>
</comment>
<dbReference type="GO" id="GO:0005737">
    <property type="term" value="C:cytoplasm"/>
    <property type="evidence" value="ECO:0007669"/>
    <property type="project" value="UniProtKB-SubCell"/>
</dbReference>
<comment type="subcellular location">
    <subcellularLocation>
        <location evidence="7">Cytoplasm</location>
    </subcellularLocation>
</comment>
<dbReference type="GO" id="GO:0008615">
    <property type="term" value="P:pyridoxine biosynthetic process"/>
    <property type="evidence" value="ECO:0007669"/>
    <property type="project" value="UniProtKB-UniRule"/>
</dbReference>
<evidence type="ECO:0000256" key="2">
    <source>
        <dbReference type="ARBA" id="ARBA00022723"/>
    </source>
</evidence>
<dbReference type="GO" id="GO:0042823">
    <property type="term" value="P:pyridoxal phosphate biosynthetic process"/>
    <property type="evidence" value="ECO:0007669"/>
    <property type="project" value="UniProtKB-UniRule"/>
</dbReference>
<dbReference type="GO" id="GO:0051287">
    <property type="term" value="F:NAD binding"/>
    <property type="evidence" value="ECO:0007669"/>
    <property type="project" value="InterPro"/>
</dbReference>
<keyword evidence="7" id="KW-0460">Magnesium</keyword>
<evidence type="ECO:0000256" key="4">
    <source>
        <dbReference type="ARBA" id="ARBA00023002"/>
    </source>
</evidence>
<keyword evidence="5 7" id="KW-0520">NAD</keyword>
<dbReference type="PANTHER" id="PTHR30004">
    <property type="entry name" value="4-HYDROXYTHREONINE-4-PHOSPHATE DEHYDROGENASE"/>
    <property type="match status" value="1"/>
</dbReference>
<dbReference type="GO" id="GO:0008270">
    <property type="term" value="F:zinc ion binding"/>
    <property type="evidence" value="ECO:0007669"/>
    <property type="project" value="UniProtKB-UniRule"/>
</dbReference>